<dbReference type="PROSITE" id="PS51319">
    <property type="entry name" value="TFIIS_N"/>
    <property type="match status" value="1"/>
</dbReference>
<dbReference type="Proteomes" id="UP000001744">
    <property type="component" value="Unassembled WGS sequence"/>
</dbReference>
<sequence>MSEAERNLTDAHSASIGTENEGRDTKNASENGVDLGLNFSEDELSDLDENQFENFDESKIGHEDEEPTIYNLPSFKKKHREALGGSDEKIGAAGAARGRRRRTTSRTTADDFFDEQEEHPTKESKRKPRKQVPVKEERPADPVLAAKWDLDRRIDAVLKPARGKKRSMDDDLEQMADEEIMRLREQMRQAAIRDAELNSEQKPATEKLRMLPFVETVLRKSNLQDVILDNNLLDSVRMWLEPLPDRSLPALNIQHVLFDVLRKLPIQTEHLRESGLGKVVLFYTLSKKPEPFIRRMADTLVNEWSRPIIKRSANYRDRAVSVVTLNPEMLRRQRSSAMMSHADDGTENSDRTVIPQSVSSKYQIAPRVRLNSAAMYGRMKPADSEQVRKLKAKMKAIRSKPTRRSGVSIEGRGL</sequence>
<name>B6K1U8_SCHJY</name>
<feature type="region of interest" description="Disordered" evidence="8">
    <location>
        <begin position="1"/>
        <end position="139"/>
    </location>
</feature>
<comment type="subcellular location">
    <subcellularLocation>
        <location evidence="6">Nucleus</location>
    </subcellularLocation>
</comment>
<evidence type="ECO:0000256" key="4">
    <source>
        <dbReference type="ARBA" id="ARBA00037349"/>
    </source>
</evidence>
<protein>
    <submittedName>
        <fullName evidence="10">Transcription elongation factor complex subunit Iws1</fullName>
    </submittedName>
</protein>
<dbReference type="eggNOG" id="KOG1793">
    <property type="taxonomic scope" value="Eukaryota"/>
</dbReference>
<keyword evidence="3 6" id="KW-0539">Nucleus</keyword>
<dbReference type="FunFam" id="1.20.930.10:FF:000003">
    <property type="entry name" value="Putative Transcription factor IWS1"/>
    <property type="match status" value="1"/>
</dbReference>
<organism evidence="10 12">
    <name type="scientific">Schizosaccharomyces japonicus (strain yFS275 / FY16936)</name>
    <name type="common">Fission yeast</name>
    <dbReference type="NCBI Taxonomy" id="402676"/>
    <lineage>
        <taxon>Eukaryota</taxon>
        <taxon>Fungi</taxon>
        <taxon>Dikarya</taxon>
        <taxon>Ascomycota</taxon>
        <taxon>Taphrinomycotina</taxon>
        <taxon>Schizosaccharomycetes</taxon>
        <taxon>Schizosaccharomycetales</taxon>
        <taxon>Schizosaccharomycetaceae</taxon>
        <taxon>Schizosaccharomyces</taxon>
    </lineage>
</organism>
<keyword evidence="10" id="KW-0251">Elongation factor</keyword>
<dbReference type="OMA" id="TDYKFAP"/>
<keyword evidence="12" id="KW-1185">Reference proteome</keyword>
<keyword evidence="10" id="KW-0648">Protein biosynthesis</keyword>
<dbReference type="PANTHER" id="PTHR46010">
    <property type="entry name" value="PROTEIN IWS1 HOMOLOG"/>
    <property type="match status" value="1"/>
</dbReference>
<reference evidence="10 12" key="1">
    <citation type="journal article" date="2011" name="Science">
        <title>Comparative functional genomics of the fission yeasts.</title>
        <authorList>
            <person name="Rhind N."/>
            <person name="Chen Z."/>
            <person name="Yassour M."/>
            <person name="Thompson D.A."/>
            <person name="Haas B.J."/>
            <person name="Habib N."/>
            <person name="Wapinski I."/>
            <person name="Roy S."/>
            <person name="Lin M.F."/>
            <person name="Heiman D.I."/>
            <person name="Young S.K."/>
            <person name="Furuya K."/>
            <person name="Guo Y."/>
            <person name="Pidoux A."/>
            <person name="Chen H.M."/>
            <person name="Robbertse B."/>
            <person name="Goldberg J.M."/>
            <person name="Aoki K."/>
            <person name="Bayne E.H."/>
            <person name="Berlin A.M."/>
            <person name="Desjardins C.A."/>
            <person name="Dobbs E."/>
            <person name="Dukaj L."/>
            <person name="Fan L."/>
            <person name="FitzGerald M.G."/>
            <person name="French C."/>
            <person name="Gujja S."/>
            <person name="Hansen K."/>
            <person name="Keifenheim D."/>
            <person name="Levin J.Z."/>
            <person name="Mosher R.A."/>
            <person name="Mueller C.A."/>
            <person name="Pfiffner J."/>
            <person name="Priest M."/>
            <person name="Russ C."/>
            <person name="Smialowska A."/>
            <person name="Swoboda P."/>
            <person name="Sykes S.M."/>
            <person name="Vaughn M."/>
            <person name="Vengrova S."/>
            <person name="Yoder R."/>
            <person name="Zeng Q."/>
            <person name="Allshire R."/>
            <person name="Baulcombe D."/>
            <person name="Birren B.W."/>
            <person name="Brown W."/>
            <person name="Ekwall K."/>
            <person name="Kellis M."/>
            <person name="Leatherwood J."/>
            <person name="Levin H."/>
            <person name="Margalit H."/>
            <person name="Martienssen R."/>
            <person name="Nieduszynski C.A."/>
            <person name="Spatafora J.W."/>
            <person name="Friedman N."/>
            <person name="Dalgaard J.Z."/>
            <person name="Baumann P."/>
            <person name="Niki H."/>
            <person name="Regev A."/>
            <person name="Nusbaum C."/>
        </authorList>
    </citation>
    <scope>NUCLEOTIDE SEQUENCE [LARGE SCALE GENOMIC DNA]</scope>
    <source>
        <strain evidence="12">yFS275 / FY16936</strain>
    </source>
</reference>
<dbReference type="InterPro" id="IPR035441">
    <property type="entry name" value="TFIIS/LEDGF_dom_sf"/>
</dbReference>
<keyword evidence="2" id="KW-0804">Transcription</keyword>
<dbReference type="SUPFAM" id="SSF47676">
    <property type="entry name" value="Conserved domain common to transcription factors TFIIS, elongin A, CRSP70"/>
    <property type="match status" value="1"/>
</dbReference>
<evidence type="ECO:0000256" key="8">
    <source>
        <dbReference type="SAM" id="MobiDB-lite"/>
    </source>
</evidence>
<dbReference type="STRING" id="402676.B6K1U8"/>
<feature type="compositionally biased region" description="Acidic residues" evidence="8">
    <location>
        <begin position="40"/>
        <end position="55"/>
    </location>
</feature>
<keyword evidence="7" id="KW-0175">Coiled coil</keyword>
<dbReference type="GO" id="GO:0005634">
    <property type="term" value="C:nucleus"/>
    <property type="evidence" value="ECO:0000318"/>
    <property type="project" value="GO_Central"/>
</dbReference>
<dbReference type="InterPro" id="IPR051037">
    <property type="entry name" value="RNAPII_TF_IWS1"/>
</dbReference>
<dbReference type="HOGENOM" id="CLU_045275_1_0_1"/>
<accession>B6K1U8</accession>
<dbReference type="AlphaFoldDB" id="B6K1U8"/>
<dbReference type="GeneID" id="7050185"/>
<comment type="similarity">
    <text evidence="5">Belongs to the IWS1 family.</text>
</comment>
<comment type="function">
    <text evidence="4">Transcription factor involved in RNA polymerase II transcription regulation. May function in both SPT15/TBP post-recruitment and recruitment steps of transcription.</text>
</comment>
<dbReference type="InterPro" id="IPR017923">
    <property type="entry name" value="TFIIS_N"/>
</dbReference>
<keyword evidence="1" id="KW-0805">Transcription regulation</keyword>
<evidence type="ECO:0000256" key="1">
    <source>
        <dbReference type="ARBA" id="ARBA00023015"/>
    </source>
</evidence>
<dbReference type="GO" id="GO:0016973">
    <property type="term" value="P:poly(A)+ mRNA export from nucleus"/>
    <property type="evidence" value="ECO:0000318"/>
    <property type="project" value="GO_Central"/>
</dbReference>
<dbReference type="Gene3D" id="1.20.930.10">
    <property type="entry name" value="Conserved domain common to transcription factors TFIIS, elongin A, CRSP70"/>
    <property type="match status" value="1"/>
</dbReference>
<dbReference type="PANTHER" id="PTHR46010:SF1">
    <property type="entry name" value="PROTEIN IWS1 HOMOLOG"/>
    <property type="match status" value="1"/>
</dbReference>
<evidence type="ECO:0000256" key="2">
    <source>
        <dbReference type="ARBA" id="ARBA00023163"/>
    </source>
</evidence>
<evidence type="ECO:0000256" key="6">
    <source>
        <dbReference type="PROSITE-ProRule" id="PRU00649"/>
    </source>
</evidence>
<evidence type="ECO:0000256" key="3">
    <source>
        <dbReference type="ARBA" id="ARBA00023242"/>
    </source>
</evidence>
<evidence type="ECO:0000256" key="7">
    <source>
        <dbReference type="SAM" id="Coils"/>
    </source>
</evidence>
<dbReference type="OrthoDB" id="21124at2759"/>
<dbReference type="JaponicusDB" id="SJAG_02209">
    <property type="gene designation" value="iws1"/>
</dbReference>
<evidence type="ECO:0000313" key="11">
    <source>
        <dbReference type="JaponicusDB" id="SJAG_02209"/>
    </source>
</evidence>
<dbReference type="EMBL" id="KE651166">
    <property type="protein sequence ID" value="EEB07129.1"/>
    <property type="molecule type" value="Genomic_DNA"/>
</dbReference>
<dbReference type="VEuPathDB" id="FungiDB:SJAG_02209"/>
<dbReference type="Pfam" id="PF08711">
    <property type="entry name" value="Med26"/>
    <property type="match status" value="1"/>
</dbReference>
<evidence type="ECO:0000256" key="5">
    <source>
        <dbReference type="ARBA" id="ARBA00037992"/>
    </source>
</evidence>
<evidence type="ECO:0000313" key="12">
    <source>
        <dbReference type="Proteomes" id="UP000001744"/>
    </source>
</evidence>
<evidence type="ECO:0000259" key="9">
    <source>
        <dbReference type="PROSITE" id="PS51319"/>
    </source>
</evidence>
<feature type="domain" description="TFIIS N-terminal" evidence="9">
    <location>
        <begin position="234"/>
        <end position="311"/>
    </location>
</feature>
<gene>
    <name evidence="11" type="primary">iws1</name>
    <name evidence="10" type="ORF">SJAG_02209</name>
</gene>
<dbReference type="RefSeq" id="XP_002173422.1">
    <property type="nucleotide sequence ID" value="XM_002173386.2"/>
</dbReference>
<evidence type="ECO:0000313" key="10">
    <source>
        <dbReference type="EMBL" id="EEB07129.1"/>
    </source>
</evidence>
<proteinExistence type="inferred from homology"/>
<dbReference type="GO" id="GO:0003746">
    <property type="term" value="F:translation elongation factor activity"/>
    <property type="evidence" value="ECO:0007669"/>
    <property type="project" value="UniProtKB-KW"/>
</dbReference>
<feature type="coiled-coil region" evidence="7">
    <location>
        <begin position="173"/>
        <end position="200"/>
    </location>
</feature>